<evidence type="ECO:0000313" key="3">
    <source>
        <dbReference type="Proteomes" id="UP001430679"/>
    </source>
</evidence>
<evidence type="ECO:0000259" key="1">
    <source>
        <dbReference type="Pfam" id="PF03235"/>
    </source>
</evidence>
<dbReference type="Pfam" id="PF03235">
    <property type="entry name" value="GmrSD_N"/>
    <property type="match status" value="1"/>
</dbReference>
<evidence type="ECO:0000313" key="2">
    <source>
        <dbReference type="EMBL" id="MCC9063620.1"/>
    </source>
</evidence>
<accession>A0ABS8MG07</accession>
<dbReference type="CDD" id="cd16387">
    <property type="entry name" value="ParB_N_Srx"/>
    <property type="match status" value="1"/>
</dbReference>
<dbReference type="PANTHER" id="PTHR35149:SF1">
    <property type="entry name" value="DUF5655 DOMAIN-CONTAINING PROTEIN"/>
    <property type="match status" value="1"/>
</dbReference>
<dbReference type="Proteomes" id="UP001430679">
    <property type="component" value="Unassembled WGS sequence"/>
</dbReference>
<organism evidence="2 3">
    <name type="scientific">Flavobacterium piscisymbiosum</name>
    <dbReference type="NCBI Taxonomy" id="2893753"/>
    <lineage>
        <taxon>Bacteria</taxon>
        <taxon>Pseudomonadati</taxon>
        <taxon>Bacteroidota</taxon>
        <taxon>Flavobacteriia</taxon>
        <taxon>Flavobacteriales</taxon>
        <taxon>Flavobacteriaceae</taxon>
        <taxon>Flavobacterium</taxon>
    </lineage>
</organism>
<gene>
    <name evidence="2" type="ORF">LNP81_11535</name>
</gene>
<dbReference type="RefSeq" id="WP_230035956.1">
    <property type="nucleotide sequence ID" value="NZ_JAJJMM010000001.1"/>
</dbReference>
<keyword evidence="3" id="KW-1185">Reference proteome</keyword>
<sequence>MITTKKIKEINFSDQIYFIPSYQRGYRWENKQVIDLLEDIYEVFTSKQESYCLQPIVVSLIEPNKFEIIDGQQRLTTIYILLTRLKRFVDEKFQLDFEIRTNCTSFFKELDSGKLDYSNPDFAHISNAYFIINKWFEDKKNLRIDSNIELNMFQTLLEKVEVIWYDVEESNRQDLIKAFTRLNSGKIPLTNAELIKALFLSKANHGNQKIDPYSYQLDISNKWNQIEYALQDDTLWNFIIPNQINLPTRIDYIFKLIVQNRSHPVKDEYDVFRYYYPLYTHSIQTNKFDFITTNWEDVDLYFTIIQDWFQDHKYYHLIGLLIWDGVDILVLIKEYLKSTKSDFFKYLFTEIETKFCYHNLEELNYKTNYRNVEKMLVFFNVMESYHSNNTKFPFKQLKLKEIKWSLEHIHPQNAIDIRQNQYTQWLEDHLVIIKNTNTNNSYDELIIEIKDFIVSIKDTKSNKDFKSIFDEIATKILSTLSYEENNAENFATKSKISFEKLADEHHISNMALLDTRSNSSLGNTAFGVKRKAIINFDLKGVFVPVATKNSFLKYYSDYPKHLNYWTLEDKDDYISKIQNQINFVKNFKTETNEC</sequence>
<reference evidence="2" key="1">
    <citation type="submission" date="2021-11" db="EMBL/GenBank/DDBJ databases">
        <title>Description of novel Flavobacterium species.</title>
        <authorList>
            <person name="Saticioglu I.B."/>
            <person name="Ay H."/>
            <person name="Altun S."/>
            <person name="Duman M."/>
        </authorList>
    </citation>
    <scope>NUCLEOTIDE SEQUENCE</scope>
    <source>
        <strain evidence="2">F-30</strain>
    </source>
</reference>
<protein>
    <submittedName>
        <fullName evidence="2">DUF262 domain-containing protein</fullName>
    </submittedName>
</protein>
<dbReference type="PANTHER" id="PTHR35149">
    <property type="entry name" value="SLL5132 PROTEIN"/>
    <property type="match status" value="1"/>
</dbReference>
<feature type="domain" description="GmrSD restriction endonucleases N-terminal" evidence="1">
    <location>
        <begin position="12"/>
        <end position="200"/>
    </location>
</feature>
<name>A0ABS8MG07_9FLAO</name>
<comment type="caution">
    <text evidence="2">The sequence shown here is derived from an EMBL/GenBank/DDBJ whole genome shotgun (WGS) entry which is preliminary data.</text>
</comment>
<proteinExistence type="predicted"/>
<dbReference type="InterPro" id="IPR004919">
    <property type="entry name" value="GmrSD_N"/>
</dbReference>
<dbReference type="EMBL" id="JAJJMM010000001">
    <property type="protein sequence ID" value="MCC9063620.1"/>
    <property type="molecule type" value="Genomic_DNA"/>
</dbReference>